<dbReference type="EMBL" id="MUZQ01000009">
    <property type="protein sequence ID" value="OWK63741.1"/>
    <property type="molecule type" value="Genomic_DNA"/>
</dbReference>
<keyword evidence="2" id="KW-1185">Reference proteome</keyword>
<dbReference type="AlphaFoldDB" id="A0A218VDG7"/>
<comment type="caution">
    <text evidence="1">The sequence shown here is derived from an EMBL/GenBank/DDBJ whole genome shotgun (WGS) entry which is preliminary data.</text>
</comment>
<proteinExistence type="predicted"/>
<sequence>MLFVKPAFFIPQCCFHHCAKKRLNSTF</sequence>
<name>A0A218VDG7_9PASE</name>
<protein>
    <submittedName>
        <fullName evidence="1">Uncharacterized protein</fullName>
    </submittedName>
</protein>
<evidence type="ECO:0000313" key="2">
    <source>
        <dbReference type="Proteomes" id="UP000197619"/>
    </source>
</evidence>
<reference evidence="1 2" key="1">
    <citation type="submission" date="2017-05" db="EMBL/GenBank/DDBJ databases">
        <title>Genome of assembly of the Bengalese finch, Lonchura striata domestica.</title>
        <authorList>
            <person name="Colquitt B.M."/>
            <person name="Brainard M.S."/>
        </authorList>
    </citation>
    <scope>NUCLEOTIDE SEQUENCE [LARGE SCALE GENOMIC DNA]</scope>
    <source>
        <strain evidence="1">White83orange57</strain>
    </source>
</reference>
<accession>A0A218VDG7</accession>
<evidence type="ECO:0000313" key="1">
    <source>
        <dbReference type="EMBL" id="OWK63741.1"/>
    </source>
</evidence>
<gene>
    <name evidence="1" type="ORF">RLOC_00003727</name>
</gene>
<organism evidence="1 2">
    <name type="scientific">Lonchura striata</name>
    <name type="common">white-rumped munia</name>
    <dbReference type="NCBI Taxonomy" id="40157"/>
    <lineage>
        <taxon>Eukaryota</taxon>
        <taxon>Metazoa</taxon>
        <taxon>Chordata</taxon>
        <taxon>Craniata</taxon>
        <taxon>Vertebrata</taxon>
        <taxon>Euteleostomi</taxon>
        <taxon>Archelosauria</taxon>
        <taxon>Archosauria</taxon>
        <taxon>Dinosauria</taxon>
        <taxon>Saurischia</taxon>
        <taxon>Theropoda</taxon>
        <taxon>Coelurosauria</taxon>
        <taxon>Aves</taxon>
        <taxon>Neognathae</taxon>
        <taxon>Neoaves</taxon>
        <taxon>Telluraves</taxon>
        <taxon>Australaves</taxon>
        <taxon>Passeriformes</taxon>
        <taxon>Passeroidea</taxon>
        <taxon>Estrildidae</taxon>
        <taxon>Estrildinae</taxon>
        <taxon>Lonchura</taxon>
    </lineage>
</organism>
<dbReference type="Proteomes" id="UP000197619">
    <property type="component" value="Unassembled WGS sequence"/>
</dbReference>